<dbReference type="Proteomes" id="UP000789920">
    <property type="component" value="Unassembled WGS sequence"/>
</dbReference>
<comment type="caution">
    <text evidence="1">The sequence shown here is derived from an EMBL/GenBank/DDBJ whole genome shotgun (WGS) entry which is preliminary data.</text>
</comment>
<accession>A0ACA9ST04</accession>
<dbReference type="EMBL" id="CAJVQC010153615">
    <property type="protein sequence ID" value="CAG8846943.1"/>
    <property type="molecule type" value="Genomic_DNA"/>
</dbReference>
<sequence length="39" mass="4099">LVVPLPRSRLLVREFEVAGYVAGANCSSLLEGSKAVILA</sequence>
<name>A0ACA9ST04_9GLOM</name>
<keyword evidence="2" id="KW-1185">Reference proteome</keyword>
<reference evidence="1" key="1">
    <citation type="submission" date="2021-06" db="EMBL/GenBank/DDBJ databases">
        <authorList>
            <person name="Kallberg Y."/>
            <person name="Tangrot J."/>
            <person name="Rosling A."/>
        </authorList>
    </citation>
    <scope>NUCLEOTIDE SEQUENCE</scope>
    <source>
        <strain evidence="1">MA461A</strain>
    </source>
</reference>
<feature type="non-terminal residue" evidence="1">
    <location>
        <position position="1"/>
    </location>
</feature>
<evidence type="ECO:0000313" key="2">
    <source>
        <dbReference type="Proteomes" id="UP000789920"/>
    </source>
</evidence>
<organism evidence="1 2">
    <name type="scientific">Racocetra persica</name>
    <dbReference type="NCBI Taxonomy" id="160502"/>
    <lineage>
        <taxon>Eukaryota</taxon>
        <taxon>Fungi</taxon>
        <taxon>Fungi incertae sedis</taxon>
        <taxon>Mucoromycota</taxon>
        <taxon>Glomeromycotina</taxon>
        <taxon>Glomeromycetes</taxon>
        <taxon>Diversisporales</taxon>
        <taxon>Gigasporaceae</taxon>
        <taxon>Racocetra</taxon>
    </lineage>
</organism>
<proteinExistence type="predicted"/>
<gene>
    <name evidence="1" type="ORF">RPERSI_LOCUS34395</name>
</gene>
<protein>
    <submittedName>
        <fullName evidence="1">9195_t:CDS:1</fullName>
    </submittedName>
</protein>
<evidence type="ECO:0000313" key="1">
    <source>
        <dbReference type="EMBL" id="CAG8846943.1"/>
    </source>
</evidence>